<comment type="caution">
    <text evidence="1">The sequence shown here is derived from an EMBL/GenBank/DDBJ whole genome shotgun (WGS) entry which is preliminary data.</text>
</comment>
<name>A0ABR9XAG0_9RHOB</name>
<evidence type="ECO:0000313" key="1">
    <source>
        <dbReference type="EMBL" id="MBE9640436.1"/>
    </source>
</evidence>
<accession>A0ABR9XAG0</accession>
<dbReference type="EMBL" id="JADFFK010000033">
    <property type="protein sequence ID" value="MBE9640436.1"/>
    <property type="molecule type" value="Genomic_DNA"/>
</dbReference>
<organism evidence="1 2">
    <name type="scientific">Salipiger mangrovisoli</name>
    <dbReference type="NCBI Taxonomy" id="2865933"/>
    <lineage>
        <taxon>Bacteria</taxon>
        <taxon>Pseudomonadati</taxon>
        <taxon>Pseudomonadota</taxon>
        <taxon>Alphaproteobacteria</taxon>
        <taxon>Rhodobacterales</taxon>
        <taxon>Roseobacteraceae</taxon>
        <taxon>Salipiger</taxon>
    </lineage>
</organism>
<sequence length="345" mass="39480">MADQLKPLRHPDGDLFVCDITDAILKDDLASMEHPFYALSKKPDREPRRYEHNGQWIEFRPSIKGLPTIYDKDLIIYAISQLIAGMKEGRPLSKRVQIDPYAFLVFTQRGTGGRDYDALCDSLDRIDGTRFRTNVLFGGTRTDEWMGIIDGARMETDEASGKIRSLELRLSDVVMHSIEEMDVLTLHRDYFRLTRPVERRIYEIARKSVGHDESWSFRMHTLHHKSGSKGSLREFRRQLKPLLDGDHLPDYRVLYDAERDLVTFVNRNTMPARGGREAGTVGALLARLSGEVFGRARAVAPGWDVHMLSEKFALWWLRTGKPAPADADALFLSFCSSWAEKNQLP</sequence>
<dbReference type="InterPro" id="IPR018777">
    <property type="entry name" value="Replication_initiator_prot_A"/>
</dbReference>
<dbReference type="Proteomes" id="UP000607796">
    <property type="component" value="Unassembled WGS sequence"/>
</dbReference>
<reference evidence="1 2" key="1">
    <citation type="journal article" date="2021" name="Int. J. Syst. Evol. Microbiol.">
        <title>Salipiger mangrovisoli sp. nov., isolated from mangrove soil and the proposal for the reclassification of Paraphaeobacter pallidus as Salipiger pallidus comb. nov.</title>
        <authorList>
            <person name="Du J."/>
            <person name="Liu Y."/>
            <person name="Pei T."/>
            <person name="Deng M.R."/>
            <person name="Zhu H."/>
        </authorList>
    </citation>
    <scope>NUCLEOTIDE SEQUENCE [LARGE SCALE GENOMIC DNA]</scope>
    <source>
        <strain evidence="1 2">6D45A</strain>
    </source>
</reference>
<dbReference type="RefSeq" id="WP_194137706.1">
    <property type="nucleotide sequence ID" value="NZ_JADFFK010000033.1"/>
</dbReference>
<keyword evidence="2" id="KW-1185">Reference proteome</keyword>
<protein>
    <submittedName>
        <fullName evidence="1">Replication initiator protein A</fullName>
    </submittedName>
</protein>
<gene>
    <name evidence="1" type="ORF">IQ782_26635</name>
</gene>
<evidence type="ECO:0000313" key="2">
    <source>
        <dbReference type="Proteomes" id="UP000607796"/>
    </source>
</evidence>
<proteinExistence type="predicted"/>
<dbReference type="Pfam" id="PF10134">
    <property type="entry name" value="RPA"/>
    <property type="match status" value="1"/>
</dbReference>